<dbReference type="STRING" id="1249552.PS2015_1930"/>
<sequence>MFDLMSQTAVAAFGGALEYTQSTNKQSFQILIERNLEIIDDDTGAGQYINAAVWANVDFPFSKPVDGDLIVAPDRTWRVVRKVSDDGHVTTVEIR</sequence>
<keyword evidence="2" id="KW-1185">Reference proteome</keyword>
<evidence type="ECO:0008006" key="3">
    <source>
        <dbReference type="Google" id="ProtNLM"/>
    </source>
</evidence>
<reference evidence="1 2" key="1">
    <citation type="submission" date="2015-11" db="EMBL/GenBank/DDBJ databases">
        <authorList>
            <person name="Zhang Y."/>
            <person name="Guo Z."/>
        </authorList>
    </citation>
    <scope>NUCLEOTIDE SEQUENCE [LARGE SCALE GENOMIC DNA]</scope>
    <source>
        <strain evidence="1 2">KCTC 32221</strain>
    </source>
</reference>
<dbReference type="Proteomes" id="UP000065641">
    <property type="component" value="Chromosome"/>
</dbReference>
<dbReference type="EMBL" id="CP013189">
    <property type="protein sequence ID" value="ALO46576.1"/>
    <property type="molecule type" value="Genomic_DNA"/>
</dbReference>
<gene>
    <name evidence="1" type="ORF">PS2015_1930</name>
</gene>
<dbReference type="RefSeq" id="WP_058022048.1">
    <property type="nucleotide sequence ID" value="NZ_CP013189.1"/>
</dbReference>
<accession>A0A0S2KE42</accession>
<dbReference type="OrthoDB" id="6170419at2"/>
<organism evidence="1 2">
    <name type="scientific">Pseudohongiella spirulinae</name>
    <dbReference type="NCBI Taxonomy" id="1249552"/>
    <lineage>
        <taxon>Bacteria</taxon>
        <taxon>Pseudomonadati</taxon>
        <taxon>Pseudomonadota</taxon>
        <taxon>Gammaproteobacteria</taxon>
        <taxon>Pseudomonadales</taxon>
        <taxon>Pseudohongiellaceae</taxon>
        <taxon>Pseudohongiella</taxon>
    </lineage>
</organism>
<dbReference type="KEGG" id="pspi:PS2015_1930"/>
<dbReference type="AlphaFoldDB" id="A0A0S2KE42"/>
<protein>
    <recommendedName>
        <fullName evidence="3">Phage protein</fullName>
    </recommendedName>
</protein>
<evidence type="ECO:0000313" key="2">
    <source>
        <dbReference type="Proteomes" id="UP000065641"/>
    </source>
</evidence>
<evidence type="ECO:0000313" key="1">
    <source>
        <dbReference type="EMBL" id="ALO46576.1"/>
    </source>
</evidence>
<name>A0A0S2KE42_9GAMM</name>
<proteinExistence type="predicted"/>